<evidence type="ECO:0000313" key="2">
    <source>
        <dbReference type="Proteomes" id="UP000276776"/>
    </source>
</evidence>
<keyword evidence="2" id="KW-1185">Reference proteome</keyword>
<dbReference type="EMBL" id="UYYF01000013">
    <property type="protein sequence ID" value="VDM95085.1"/>
    <property type="molecule type" value="Genomic_DNA"/>
</dbReference>
<accession>A0A0N5CJJ9</accession>
<dbReference type="AlphaFoldDB" id="A0A0N5CJJ9"/>
<dbReference type="WBParaSite" id="TCLT_0000020801-mRNA-1">
    <property type="protein sequence ID" value="TCLT_0000020801-mRNA-1"/>
    <property type="gene ID" value="TCLT_0000020801"/>
</dbReference>
<reference evidence="1 2" key="2">
    <citation type="submission" date="2018-11" db="EMBL/GenBank/DDBJ databases">
        <authorList>
            <consortium name="Pathogen Informatics"/>
        </authorList>
    </citation>
    <scope>NUCLEOTIDE SEQUENCE [LARGE SCALE GENOMIC DNA]</scope>
</reference>
<reference evidence="3" key="1">
    <citation type="submission" date="2017-02" db="UniProtKB">
        <authorList>
            <consortium name="WormBaseParasite"/>
        </authorList>
    </citation>
    <scope>IDENTIFICATION</scope>
</reference>
<sequence>MISSSVRSSNLCDRRDSLCASLINCKPLGTLYTSLHRTNSRRNGYHLGEFLVPFSSPLLFNVTDDLEVTLLRNLLIHDGKFNLSVHLVRYL</sequence>
<organism evidence="3">
    <name type="scientific">Thelazia callipaeda</name>
    <name type="common">Oriental eyeworm</name>
    <name type="synonym">Parasitic nematode</name>
    <dbReference type="NCBI Taxonomy" id="103827"/>
    <lineage>
        <taxon>Eukaryota</taxon>
        <taxon>Metazoa</taxon>
        <taxon>Ecdysozoa</taxon>
        <taxon>Nematoda</taxon>
        <taxon>Chromadorea</taxon>
        <taxon>Rhabditida</taxon>
        <taxon>Spirurina</taxon>
        <taxon>Spiruromorpha</taxon>
        <taxon>Thelazioidea</taxon>
        <taxon>Thelaziidae</taxon>
        <taxon>Thelazia</taxon>
    </lineage>
</organism>
<dbReference type="Proteomes" id="UP000276776">
    <property type="component" value="Unassembled WGS sequence"/>
</dbReference>
<evidence type="ECO:0000313" key="3">
    <source>
        <dbReference type="WBParaSite" id="TCLT_0000020801-mRNA-1"/>
    </source>
</evidence>
<gene>
    <name evidence="1" type="ORF">TCLT_LOCUS209</name>
</gene>
<protein>
    <submittedName>
        <fullName evidence="3">Ovule protein</fullName>
    </submittedName>
</protein>
<evidence type="ECO:0000313" key="1">
    <source>
        <dbReference type="EMBL" id="VDM95085.1"/>
    </source>
</evidence>
<proteinExistence type="predicted"/>
<name>A0A0N5CJJ9_THECL</name>